<dbReference type="Proteomes" id="UP001501598">
    <property type="component" value="Unassembled WGS sequence"/>
</dbReference>
<keyword evidence="3" id="KW-1185">Reference proteome</keyword>
<organism evidence="2 3">
    <name type="scientific">Pseudonocardia xishanensis</name>
    <dbReference type="NCBI Taxonomy" id="630995"/>
    <lineage>
        <taxon>Bacteria</taxon>
        <taxon>Bacillati</taxon>
        <taxon>Actinomycetota</taxon>
        <taxon>Actinomycetes</taxon>
        <taxon>Pseudonocardiales</taxon>
        <taxon>Pseudonocardiaceae</taxon>
        <taxon>Pseudonocardia</taxon>
    </lineage>
</organism>
<protein>
    <recommendedName>
        <fullName evidence="4">TnpV protein</fullName>
    </recommendedName>
</protein>
<reference evidence="3" key="1">
    <citation type="journal article" date="2019" name="Int. J. Syst. Evol. Microbiol.">
        <title>The Global Catalogue of Microorganisms (GCM) 10K type strain sequencing project: providing services to taxonomists for standard genome sequencing and annotation.</title>
        <authorList>
            <consortium name="The Broad Institute Genomics Platform"/>
            <consortium name="The Broad Institute Genome Sequencing Center for Infectious Disease"/>
            <person name="Wu L."/>
            <person name="Ma J."/>
        </authorList>
    </citation>
    <scope>NUCLEOTIDE SEQUENCE [LARGE SCALE GENOMIC DNA]</scope>
    <source>
        <strain evidence="3">JCM 17906</strain>
    </source>
</reference>
<evidence type="ECO:0000256" key="1">
    <source>
        <dbReference type="SAM" id="MobiDB-lite"/>
    </source>
</evidence>
<feature type="region of interest" description="Disordered" evidence="1">
    <location>
        <begin position="92"/>
        <end position="112"/>
    </location>
</feature>
<comment type="caution">
    <text evidence="2">The sequence shown here is derived from an EMBL/GenBank/DDBJ whole genome shotgun (WGS) entry which is preliminary data.</text>
</comment>
<name>A0ABP8RZE5_9PSEU</name>
<accession>A0ABP8RZE5</accession>
<dbReference type="EMBL" id="BAABGT010000086">
    <property type="protein sequence ID" value="GAA4554903.1"/>
    <property type="molecule type" value="Genomic_DNA"/>
</dbReference>
<gene>
    <name evidence="2" type="ORF">GCM10023175_54100</name>
</gene>
<sequence>MNEYGAQAMTHWRRWLPSRYAQIASPETFFAELGLEVADQITDLSTELAGDDPARETYLEKVGRLNAARQRAREMVLAEQVLLPPEPEAAEVLAESSPVDPWTPLIEDSAPR</sequence>
<proteinExistence type="predicted"/>
<evidence type="ECO:0000313" key="3">
    <source>
        <dbReference type="Proteomes" id="UP001501598"/>
    </source>
</evidence>
<evidence type="ECO:0008006" key="4">
    <source>
        <dbReference type="Google" id="ProtNLM"/>
    </source>
</evidence>
<evidence type="ECO:0000313" key="2">
    <source>
        <dbReference type="EMBL" id="GAA4554903.1"/>
    </source>
</evidence>